<organism evidence="2">
    <name type="scientific">Tanacetum cinerariifolium</name>
    <name type="common">Dalmatian daisy</name>
    <name type="synonym">Chrysanthemum cinerariifolium</name>
    <dbReference type="NCBI Taxonomy" id="118510"/>
    <lineage>
        <taxon>Eukaryota</taxon>
        <taxon>Viridiplantae</taxon>
        <taxon>Streptophyta</taxon>
        <taxon>Embryophyta</taxon>
        <taxon>Tracheophyta</taxon>
        <taxon>Spermatophyta</taxon>
        <taxon>Magnoliopsida</taxon>
        <taxon>eudicotyledons</taxon>
        <taxon>Gunneridae</taxon>
        <taxon>Pentapetalae</taxon>
        <taxon>asterids</taxon>
        <taxon>campanulids</taxon>
        <taxon>Asterales</taxon>
        <taxon>Asteraceae</taxon>
        <taxon>Asteroideae</taxon>
        <taxon>Anthemideae</taxon>
        <taxon>Anthemidinae</taxon>
        <taxon>Tanacetum</taxon>
    </lineage>
</organism>
<comment type="caution">
    <text evidence="2">The sequence shown here is derived from an EMBL/GenBank/DDBJ whole genome shotgun (WGS) entry which is preliminary data.</text>
</comment>
<name>A0A6L2JLD7_TANCI</name>
<protein>
    <submittedName>
        <fullName evidence="2">Uncharacterized protein</fullName>
    </submittedName>
</protein>
<evidence type="ECO:0000256" key="1">
    <source>
        <dbReference type="SAM" id="MobiDB-lite"/>
    </source>
</evidence>
<gene>
    <name evidence="2" type="ORF">Tci_009771</name>
</gene>
<sequence length="219" mass="25082">MGDSPVQARPERLSNLPNEPSLREAKHRVDFSTSSPQTNDDETLAETLLNIKKRASKDKEKAIMQESESLKKIKKKEIMQISLDEEVFSDFEEGDMKIMFEPDDDDDEVLKNHHSQELIEWKLYDSCGVYALILGEVSIHMLVEKKYLLPQDTLRRMLQWKLYVNYNVTEMAYELLSKISRFLSASVGLSFARSSIRVSFKLLLHGGLELSAGPPSDVK</sequence>
<proteinExistence type="predicted"/>
<feature type="compositionally biased region" description="Basic and acidic residues" evidence="1">
    <location>
        <begin position="21"/>
        <end position="30"/>
    </location>
</feature>
<accession>A0A6L2JLD7</accession>
<feature type="region of interest" description="Disordered" evidence="1">
    <location>
        <begin position="1"/>
        <end position="42"/>
    </location>
</feature>
<dbReference type="AlphaFoldDB" id="A0A6L2JLD7"/>
<dbReference type="EMBL" id="BKCJ010000973">
    <property type="protein sequence ID" value="GEU37793.1"/>
    <property type="molecule type" value="Genomic_DNA"/>
</dbReference>
<evidence type="ECO:0000313" key="2">
    <source>
        <dbReference type="EMBL" id="GEU37793.1"/>
    </source>
</evidence>
<reference evidence="2" key="1">
    <citation type="journal article" date="2019" name="Sci. Rep.">
        <title>Draft genome of Tanacetum cinerariifolium, the natural source of mosquito coil.</title>
        <authorList>
            <person name="Yamashiro T."/>
            <person name="Shiraishi A."/>
            <person name="Satake H."/>
            <person name="Nakayama K."/>
        </authorList>
    </citation>
    <scope>NUCLEOTIDE SEQUENCE</scope>
</reference>